<dbReference type="InParanoid" id="A0A0L0HQU3"/>
<dbReference type="VEuPathDB" id="FungiDB:SPPG_01207"/>
<evidence type="ECO:0000256" key="4">
    <source>
        <dbReference type="ARBA" id="ARBA00022892"/>
    </source>
</evidence>
<dbReference type="PANTHER" id="PTHR13768">
    <property type="entry name" value="SOLUBLE NSF ATTACHMENT PROTEIN SNAP"/>
    <property type="match status" value="1"/>
</dbReference>
<keyword evidence="5 7" id="KW-0653">Protein transport</keyword>
<comment type="function">
    <text evidence="7">Required for vesicular transport between the endoplasmic reticulum and the Golgi apparatus.</text>
</comment>
<keyword evidence="3 7" id="KW-0813">Transport</keyword>
<proteinExistence type="inferred from homology"/>
<dbReference type="FunFam" id="1.25.40.10:FF:000049">
    <property type="entry name" value="Alpha-soluble NSF attachment protein-like"/>
    <property type="match status" value="1"/>
</dbReference>
<accession>A0A0L0HQU3</accession>
<evidence type="ECO:0000256" key="7">
    <source>
        <dbReference type="RuleBase" id="RU367013"/>
    </source>
</evidence>
<dbReference type="GO" id="GO:0031201">
    <property type="term" value="C:SNARE complex"/>
    <property type="evidence" value="ECO:0007669"/>
    <property type="project" value="TreeGrafter"/>
</dbReference>
<dbReference type="eggNOG" id="KOG1586">
    <property type="taxonomic scope" value="Eukaryota"/>
</dbReference>
<dbReference type="STRING" id="645134.A0A0L0HQU3"/>
<dbReference type="PANTHER" id="PTHR13768:SF8">
    <property type="entry name" value="ALPHA-SOLUBLE NSF ATTACHMENT PROTEIN"/>
    <property type="match status" value="1"/>
</dbReference>
<dbReference type="GO" id="GO:0019905">
    <property type="term" value="F:syntaxin binding"/>
    <property type="evidence" value="ECO:0007669"/>
    <property type="project" value="TreeGrafter"/>
</dbReference>
<keyword evidence="6 7" id="KW-0472">Membrane</keyword>
<dbReference type="GO" id="GO:0005483">
    <property type="term" value="F:soluble NSF attachment protein activity"/>
    <property type="evidence" value="ECO:0007669"/>
    <property type="project" value="TreeGrafter"/>
</dbReference>
<dbReference type="GO" id="GO:0006886">
    <property type="term" value="P:intracellular protein transport"/>
    <property type="evidence" value="ECO:0007669"/>
    <property type="project" value="UniProtKB-UniRule"/>
</dbReference>
<dbReference type="AlphaFoldDB" id="A0A0L0HQU3"/>
<dbReference type="FunCoup" id="A0A0L0HQU3">
    <property type="interactions" value="338"/>
</dbReference>
<dbReference type="GeneID" id="27684891"/>
<dbReference type="EMBL" id="KQ257451">
    <property type="protein sequence ID" value="KND03751.1"/>
    <property type="molecule type" value="Genomic_DNA"/>
</dbReference>
<evidence type="ECO:0000256" key="2">
    <source>
        <dbReference type="ARBA" id="ARBA00010050"/>
    </source>
</evidence>
<dbReference type="Proteomes" id="UP000053201">
    <property type="component" value="Unassembled WGS sequence"/>
</dbReference>
<evidence type="ECO:0000256" key="3">
    <source>
        <dbReference type="ARBA" id="ARBA00022448"/>
    </source>
</evidence>
<dbReference type="CDD" id="cd15832">
    <property type="entry name" value="SNAP"/>
    <property type="match status" value="1"/>
</dbReference>
<keyword evidence="4 7" id="KW-0931">ER-Golgi transport</keyword>
<dbReference type="InterPro" id="IPR000744">
    <property type="entry name" value="NSF_attach"/>
</dbReference>
<evidence type="ECO:0000313" key="9">
    <source>
        <dbReference type="Proteomes" id="UP000053201"/>
    </source>
</evidence>
<evidence type="ECO:0000256" key="1">
    <source>
        <dbReference type="ARBA" id="ARBA00004170"/>
    </source>
</evidence>
<dbReference type="OrthoDB" id="9984275at2759"/>
<evidence type="ECO:0000313" key="8">
    <source>
        <dbReference type="EMBL" id="KND03751.1"/>
    </source>
</evidence>
<dbReference type="RefSeq" id="XP_016611790.1">
    <property type="nucleotide sequence ID" value="XM_016749538.1"/>
</dbReference>
<gene>
    <name evidence="8" type="ORF">SPPG_01207</name>
</gene>
<evidence type="ECO:0000256" key="5">
    <source>
        <dbReference type="ARBA" id="ARBA00022927"/>
    </source>
</evidence>
<dbReference type="Pfam" id="PF14938">
    <property type="entry name" value="SNAP"/>
    <property type="match status" value="1"/>
</dbReference>
<dbReference type="GO" id="GO:0035494">
    <property type="term" value="P:SNARE complex disassembly"/>
    <property type="evidence" value="ECO:0007669"/>
    <property type="project" value="TreeGrafter"/>
</dbReference>
<organism evidence="8 9">
    <name type="scientific">Spizellomyces punctatus (strain DAOM BR117)</name>
    <dbReference type="NCBI Taxonomy" id="645134"/>
    <lineage>
        <taxon>Eukaryota</taxon>
        <taxon>Fungi</taxon>
        <taxon>Fungi incertae sedis</taxon>
        <taxon>Chytridiomycota</taxon>
        <taxon>Chytridiomycota incertae sedis</taxon>
        <taxon>Chytridiomycetes</taxon>
        <taxon>Spizellomycetales</taxon>
        <taxon>Spizellomycetaceae</taxon>
        <taxon>Spizellomyces</taxon>
    </lineage>
</organism>
<evidence type="ECO:0008006" key="10">
    <source>
        <dbReference type="Google" id="ProtNLM"/>
    </source>
</evidence>
<name>A0A0L0HQU3_SPIPD</name>
<comment type="similarity">
    <text evidence="2 7">Belongs to the SNAP family.</text>
</comment>
<keyword evidence="9" id="KW-1185">Reference proteome</keyword>
<sequence>MSNFEREGRTLITEADKKASYKGWFGNNKLDDAADLYGKAANAFKLAKKWKEAGDAFIAQANVLNRMNERDEASSSYMNAAKCFKKNSPQDAVNALQQAVEILTERGRFQAAANNQKQIAEIYETDLADFEKAMHAYEMAAEWYHGEDSNAQANGCLLKVGTFAAQIEQYDKAIEKFEQVATNSMDNQLTRFSLREYFLKAGLCYLCTQDFVRARQALERYQNLDVTFAQTRECNFLKALVEALEAQDVQAFTDVVADWDRLTKLDSWKTTLLLRVKKSLGEEMDFT</sequence>
<dbReference type="PRINTS" id="PR00448">
    <property type="entry name" value="NSFATTACHMNT"/>
</dbReference>
<dbReference type="InterPro" id="IPR011990">
    <property type="entry name" value="TPR-like_helical_dom_sf"/>
</dbReference>
<dbReference type="GO" id="GO:0005774">
    <property type="term" value="C:vacuolar membrane"/>
    <property type="evidence" value="ECO:0007669"/>
    <property type="project" value="TreeGrafter"/>
</dbReference>
<dbReference type="Gene3D" id="1.25.40.10">
    <property type="entry name" value="Tetratricopeptide repeat domain"/>
    <property type="match status" value="1"/>
</dbReference>
<evidence type="ECO:0000256" key="6">
    <source>
        <dbReference type="ARBA" id="ARBA00023136"/>
    </source>
</evidence>
<comment type="subcellular location">
    <subcellularLocation>
        <location evidence="1 7">Membrane</location>
        <topology evidence="1 7">Peripheral membrane protein</topology>
    </subcellularLocation>
</comment>
<dbReference type="SUPFAM" id="SSF48452">
    <property type="entry name" value="TPR-like"/>
    <property type="match status" value="1"/>
</dbReference>
<reference evidence="8 9" key="1">
    <citation type="submission" date="2009-08" db="EMBL/GenBank/DDBJ databases">
        <title>The Genome Sequence of Spizellomyces punctatus strain DAOM BR117.</title>
        <authorList>
            <consortium name="The Broad Institute Genome Sequencing Platform"/>
            <person name="Russ C."/>
            <person name="Cuomo C."/>
            <person name="Shea T."/>
            <person name="Young S.K."/>
            <person name="Zeng Q."/>
            <person name="Koehrsen M."/>
            <person name="Haas B."/>
            <person name="Borodovsky M."/>
            <person name="Guigo R."/>
            <person name="Alvarado L."/>
            <person name="Berlin A."/>
            <person name="Bochicchio J."/>
            <person name="Borenstein D."/>
            <person name="Chapman S."/>
            <person name="Chen Z."/>
            <person name="Engels R."/>
            <person name="Freedman E."/>
            <person name="Gellesch M."/>
            <person name="Goldberg J."/>
            <person name="Griggs A."/>
            <person name="Gujja S."/>
            <person name="Heiman D."/>
            <person name="Hepburn T."/>
            <person name="Howarth C."/>
            <person name="Jen D."/>
            <person name="Larson L."/>
            <person name="Lewis B."/>
            <person name="Mehta T."/>
            <person name="Park D."/>
            <person name="Pearson M."/>
            <person name="Roberts A."/>
            <person name="Saif S."/>
            <person name="Shenoy N."/>
            <person name="Sisk P."/>
            <person name="Stolte C."/>
            <person name="Sykes S."/>
            <person name="Thomson T."/>
            <person name="Walk T."/>
            <person name="White J."/>
            <person name="Yandava C."/>
            <person name="Burger G."/>
            <person name="Gray M.W."/>
            <person name="Holland P.W.H."/>
            <person name="King N."/>
            <person name="Lang F.B.F."/>
            <person name="Roger A.J."/>
            <person name="Ruiz-Trillo I."/>
            <person name="Lander E."/>
            <person name="Nusbaum C."/>
        </authorList>
    </citation>
    <scope>NUCLEOTIDE SEQUENCE [LARGE SCALE GENOMIC DNA]</scope>
    <source>
        <strain evidence="8 9">DAOM BR117</strain>
    </source>
</reference>
<protein>
    <recommendedName>
        <fullName evidence="10">Alpha-soluble NSF attachment protein</fullName>
    </recommendedName>
</protein>
<dbReference type="OMA" id="WSVKEYL"/>